<name>A0A1I7S995_BURXY</name>
<dbReference type="Pfam" id="PF05577">
    <property type="entry name" value="Peptidase_S28"/>
    <property type="match status" value="2"/>
</dbReference>
<dbReference type="GO" id="GO:0006508">
    <property type="term" value="P:proteolysis"/>
    <property type="evidence" value="ECO:0007669"/>
    <property type="project" value="UniProtKB-KW"/>
</dbReference>
<gene>
    <name evidence="7" type="ORF">BXYJ_LOCUS4864</name>
</gene>
<dbReference type="WBParaSite" id="BXY_0959100.1">
    <property type="protein sequence ID" value="BXY_0959100.1"/>
    <property type="gene ID" value="BXY_0959100"/>
</dbReference>
<keyword evidence="2" id="KW-0645">Protease</keyword>
<dbReference type="Proteomes" id="UP000659654">
    <property type="component" value="Unassembled WGS sequence"/>
</dbReference>
<dbReference type="GO" id="GO:0070008">
    <property type="term" value="F:serine-type exopeptidase activity"/>
    <property type="evidence" value="ECO:0007669"/>
    <property type="project" value="InterPro"/>
</dbReference>
<dbReference type="InterPro" id="IPR008758">
    <property type="entry name" value="Peptidase_S28"/>
</dbReference>
<evidence type="ECO:0000313" key="11">
    <source>
        <dbReference type="WBParaSite" id="BXY_0959100.1"/>
    </source>
</evidence>
<evidence type="ECO:0000256" key="4">
    <source>
        <dbReference type="ARBA" id="ARBA00022801"/>
    </source>
</evidence>
<sequence>MRQLLEALLFLVVIWRGSAQSFVWAKVDNFDPSNNKTYKQYYDTYAVRGSNVNILYIGGEEPNRVRNRTKAAFTSYQTLIMDLINSFNATVYSLEHRYYANSYPVDYPETPEDFKYLSSQQALADVENFIKFINKGKKNQKWITVGGSYPGMLAIWHRQLYSNSTVGTIGSSGPVHAVANFTSFFMVAQNGYKQQYPKCYDWLKEAFSGFKTLLDKKDNTLSTLWPDLAKRYDINDDIEANFFAYHVVSDAYTQIQMDISGICGKYDPSTEGSAVQKLARLYARAEDDIEDPHWKSWLWQVCNEFGFFYSPDDENCLANGIYDIKKVYEVQCKRYFGPKFTYEYTEKQIKKTLDFYKLDKPYPATNAIITNSVYDPWSKQGLKKATSDTVKFFWIRNGTHCSDLGGGSNPDVYESRKVVKQEIKRWISESMS</sequence>
<evidence type="ECO:0000313" key="10">
    <source>
        <dbReference type="Proteomes" id="UP000659654"/>
    </source>
</evidence>
<evidence type="ECO:0000256" key="3">
    <source>
        <dbReference type="ARBA" id="ARBA00022729"/>
    </source>
</evidence>
<keyword evidence="5" id="KW-0325">Glycoprotein</keyword>
<evidence type="ECO:0000313" key="9">
    <source>
        <dbReference type="Proteomes" id="UP000095284"/>
    </source>
</evidence>
<dbReference type="SUPFAM" id="SSF53474">
    <property type="entry name" value="alpha/beta-Hydrolases"/>
    <property type="match status" value="1"/>
</dbReference>
<comment type="similarity">
    <text evidence="1">Belongs to the peptidase S28 family.</text>
</comment>
<dbReference type="eggNOG" id="KOG2182">
    <property type="taxonomic scope" value="Eukaryota"/>
</dbReference>
<dbReference type="GO" id="GO:0008239">
    <property type="term" value="F:dipeptidyl-peptidase activity"/>
    <property type="evidence" value="ECO:0007669"/>
    <property type="project" value="TreeGrafter"/>
</dbReference>
<proteinExistence type="inferred from homology"/>
<feature type="signal peptide" evidence="6">
    <location>
        <begin position="1"/>
        <end position="19"/>
    </location>
</feature>
<dbReference type="PANTHER" id="PTHR11010">
    <property type="entry name" value="PROTEASE S28 PRO-X CARBOXYPEPTIDASE-RELATED"/>
    <property type="match status" value="1"/>
</dbReference>
<dbReference type="Gene3D" id="1.20.120.980">
    <property type="entry name" value="Serine carboxypeptidase S28, SKS domain"/>
    <property type="match status" value="1"/>
</dbReference>
<evidence type="ECO:0000256" key="1">
    <source>
        <dbReference type="ARBA" id="ARBA00011079"/>
    </source>
</evidence>
<dbReference type="AlphaFoldDB" id="A0A1I7S995"/>
<keyword evidence="3 6" id="KW-0732">Signal</keyword>
<dbReference type="Proteomes" id="UP000095284">
    <property type="component" value="Unplaced"/>
</dbReference>
<dbReference type="OrthoDB" id="5842864at2759"/>
<dbReference type="Proteomes" id="UP000582659">
    <property type="component" value="Unassembled WGS sequence"/>
</dbReference>
<evidence type="ECO:0000256" key="6">
    <source>
        <dbReference type="SAM" id="SignalP"/>
    </source>
</evidence>
<evidence type="ECO:0000256" key="2">
    <source>
        <dbReference type="ARBA" id="ARBA00022670"/>
    </source>
</evidence>
<dbReference type="PANTHER" id="PTHR11010:SF38">
    <property type="entry name" value="LYSOSOMAL PRO-X CARBOXYPEPTIDASE"/>
    <property type="match status" value="1"/>
</dbReference>
<feature type="chain" id="PRO_5036022111" evidence="6">
    <location>
        <begin position="20"/>
        <end position="432"/>
    </location>
</feature>
<protein>
    <submittedName>
        <fullName evidence="7">(pine wood nematode) hypothetical protein</fullName>
    </submittedName>
</protein>
<dbReference type="Gene3D" id="3.40.50.1820">
    <property type="entry name" value="alpha/beta hydrolase"/>
    <property type="match status" value="1"/>
</dbReference>
<evidence type="ECO:0000256" key="5">
    <source>
        <dbReference type="ARBA" id="ARBA00023180"/>
    </source>
</evidence>
<reference evidence="11" key="1">
    <citation type="submission" date="2016-11" db="UniProtKB">
        <authorList>
            <consortium name="WormBaseParasite"/>
        </authorList>
    </citation>
    <scope>IDENTIFICATION</scope>
</reference>
<evidence type="ECO:0000313" key="7">
    <source>
        <dbReference type="EMBL" id="CAD5217096.1"/>
    </source>
</evidence>
<keyword evidence="4" id="KW-0378">Hydrolase</keyword>
<reference evidence="8" key="2">
    <citation type="submission" date="2020-08" db="EMBL/GenBank/DDBJ databases">
        <authorList>
            <person name="Kikuchi T."/>
        </authorList>
    </citation>
    <scope>NUCLEOTIDE SEQUENCE</scope>
    <source>
        <strain evidence="7">Ka4C1</strain>
    </source>
</reference>
<accession>A0A1I7S995</accession>
<evidence type="ECO:0000313" key="8">
    <source>
        <dbReference type="EMBL" id="CAG9100457.1"/>
    </source>
</evidence>
<organism evidence="9 11">
    <name type="scientific">Bursaphelenchus xylophilus</name>
    <name type="common">Pinewood nematode worm</name>
    <name type="synonym">Aphelenchoides xylophilus</name>
    <dbReference type="NCBI Taxonomy" id="6326"/>
    <lineage>
        <taxon>Eukaryota</taxon>
        <taxon>Metazoa</taxon>
        <taxon>Ecdysozoa</taxon>
        <taxon>Nematoda</taxon>
        <taxon>Chromadorea</taxon>
        <taxon>Rhabditida</taxon>
        <taxon>Tylenchina</taxon>
        <taxon>Tylenchomorpha</taxon>
        <taxon>Aphelenchoidea</taxon>
        <taxon>Aphelenchoididae</taxon>
        <taxon>Bursaphelenchus</taxon>
    </lineage>
</organism>
<dbReference type="InterPro" id="IPR029058">
    <property type="entry name" value="AB_hydrolase_fold"/>
</dbReference>
<dbReference type="InterPro" id="IPR042269">
    <property type="entry name" value="Ser_carbopepase_S28_SKS"/>
</dbReference>
<keyword evidence="10" id="KW-1185">Reference proteome</keyword>
<dbReference type="EMBL" id="CAJFCV020000002">
    <property type="protein sequence ID" value="CAG9100457.1"/>
    <property type="molecule type" value="Genomic_DNA"/>
</dbReference>
<dbReference type="EMBL" id="CAJFDI010000002">
    <property type="protein sequence ID" value="CAD5217096.1"/>
    <property type="molecule type" value="Genomic_DNA"/>
</dbReference>
<dbReference type="SMR" id="A0A1I7S995"/>